<reference evidence="2" key="1">
    <citation type="submission" date="2020-04" db="EMBL/GenBank/DDBJ databases">
        <authorList>
            <person name="Chiriac C."/>
            <person name="Salcher M."/>
            <person name="Ghai R."/>
            <person name="Kavagutti S V."/>
        </authorList>
    </citation>
    <scope>NUCLEOTIDE SEQUENCE</scope>
</reference>
<accession>A0A6J5MX21</accession>
<keyword evidence="1" id="KW-1133">Transmembrane helix</keyword>
<keyword evidence="1" id="KW-0812">Transmembrane</keyword>
<feature type="transmembrane region" description="Helical" evidence="1">
    <location>
        <begin position="262"/>
        <end position="282"/>
    </location>
</feature>
<feature type="transmembrane region" description="Helical" evidence="1">
    <location>
        <begin position="421"/>
        <end position="439"/>
    </location>
</feature>
<evidence type="ECO:0000313" key="2">
    <source>
        <dbReference type="EMBL" id="CAB4150501.1"/>
    </source>
</evidence>
<feature type="transmembrane region" description="Helical" evidence="1">
    <location>
        <begin position="391"/>
        <end position="414"/>
    </location>
</feature>
<feature type="transmembrane region" description="Helical" evidence="1">
    <location>
        <begin position="324"/>
        <end position="349"/>
    </location>
</feature>
<sequence>MREQIGIDVTARDLASKELGRVQGAVTNLAKSTGAAVAPVNALAGAQMGMAQKAFFALQNLQSVAWAIQTATAMITPMVNASRDWQESLTKTNTVLGEHANVLIDAAEIGAETMGLSANQVLKMGSEYANLFRAMKLTEEESANMSLATLQLASDISSFNNIDMEEALAKLRSGLVGEYLPMRTVGVQLNELIVAEKALEMGLADTKSEISAQDKVMARFKVMTEQLDLTVGDFARTQGGLANQQRIAAAAMADLQRDAGEALVPVFLTLTQLGVSFMEVLVPLIKALGTQMPAILIGVTVALIVAAGGFGAAAAAAWAFVSPLLLAVAAAAPFIAVGVAVGGILMLLEDNFGIVSTAIDAVAQGIGAFVGFLQELAVNVLLFIADSPLPTWWAILGSIIGFVAGVIGGIIKFIVDLNEQFNILGTIIDIIGSIFKAIFEGIMGFIKPVIDAVGWFLDFLGVELPQETEDMSGAIKDTVKTAAKAVGDIGKEGEDTVRATVEGARAIIDKAFPEMEETAKDYFAALPEGAESAKVQTLMATSGIMTGVAKSLRDGRESVTAARDFLADAIKNAVDPAKEKKDIKAFLNGKELADALASSNQEIVAAAIAAKRTAEERLFALENGVLNTAVEGEMEYGAAYTLVAENAMNEMYAAQTAAAEAAQQQTEMNFFRYGERTMGAYADGLKLGGEGAASTLRGVMSGLVPIVEAKSPPTQYSPLHKIDSWGERTINAFGDGMRRASVALRQSAAVAVSATRPAFDAAPSAGGLMGGGQSGSVVINNNFQPQSVRKDEDIRRLSERLSTQVRLRGGLRNGSSTPTVI</sequence>
<name>A0A6J5MX21_9CAUD</name>
<feature type="transmembrane region" description="Helical" evidence="1">
    <location>
        <begin position="361"/>
        <end position="385"/>
    </location>
</feature>
<protein>
    <submittedName>
        <fullName evidence="2">Uncharacterized protein</fullName>
    </submittedName>
</protein>
<dbReference type="EMBL" id="LR796541">
    <property type="protein sequence ID" value="CAB4150501.1"/>
    <property type="molecule type" value="Genomic_DNA"/>
</dbReference>
<organism evidence="2">
    <name type="scientific">uncultured Caudovirales phage</name>
    <dbReference type="NCBI Taxonomy" id="2100421"/>
    <lineage>
        <taxon>Viruses</taxon>
        <taxon>Duplodnaviria</taxon>
        <taxon>Heunggongvirae</taxon>
        <taxon>Uroviricota</taxon>
        <taxon>Caudoviricetes</taxon>
        <taxon>Peduoviridae</taxon>
        <taxon>Maltschvirus</taxon>
        <taxon>Maltschvirus maltsch</taxon>
    </lineage>
</organism>
<proteinExistence type="predicted"/>
<feature type="transmembrane region" description="Helical" evidence="1">
    <location>
        <begin position="294"/>
        <end position="318"/>
    </location>
</feature>
<evidence type="ECO:0000256" key="1">
    <source>
        <dbReference type="SAM" id="Phobius"/>
    </source>
</evidence>
<keyword evidence="1" id="KW-0472">Membrane</keyword>
<gene>
    <name evidence="2" type="ORF">UFOVP570_45</name>
</gene>